<dbReference type="AlphaFoldDB" id="A0A5B7ET48"/>
<evidence type="ECO:0000313" key="2">
    <source>
        <dbReference type="Proteomes" id="UP000324222"/>
    </source>
</evidence>
<evidence type="ECO:0000313" key="1">
    <source>
        <dbReference type="EMBL" id="MPC38070.1"/>
    </source>
</evidence>
<comment type="caution">
    <text evidence="1">The sequence shown here is derived from an EMBL/GenBank/DDBJ whole genome shotgun (WGS) entry which is preliminary data.</text>
</comment>
<name>A0A5B7ET48_PORTR</name>
<proteinExistence type="predicted"/>
<gene>
    <name evidence="1" type="ORF">E2C01_031571</name>
</gene>
<dbReference type="EMBL" id="VSRR010003966">
    <property type="protein sequence ID" value="MPC38070.1"/>
    <property type="molecule type" value="Genomic_DNA"/>
</dbReference>
<dbReference type="Proteomes" id="UP000324222">
    <property type="component" value="Unassembled WGS sequence"/>
</dbReference>
<sequence length="67" mass="7677">MELCERRHVITELLQFQNLASHMVTLTVGLHFVSQHKDWDLDTVSTRVLFTTYLSATTPPVSSHISH</sequence>
<keyword evidence="2" id="KW-1185">Reference proteome</keyword>
<organism evidence="1 2">
    <name type="scientific">Portunus trituberculatus</name>
    <name type="common">Swimming crab</name>
    <name type="synonym">Neptunus trituberculatus</name>
    <dbReference type="NCBI Taxonomy" id="210409"/>
    <lineage>
        <taxon>Eukaryota</taxon>
        <taxon>Metazoa</taxon>
        <taxon>Ecdysozoa</taxon>
        <taxon>Arthropoda</taxon>
        <taxon>Crustacea</taxon>
        <taxon>Multicrustacea</taxon>
        <taxon>Malacostraca</taxon>
        <taxon>Eumalacostraca</taxon>
        <taxon>Eucarida</taxon>
        <taxon>Decapoda</taxon>
        <taxon>Pleocyemata</taxon>
        <taxon>Brachyura</taxon>
        <taxon>Eubrachyura</taxon>
        <taxon>Portunoidea</taxon>
        <taxon>Portunidae</taxon>
        <taxon>Portuninae</taxon>
        <taxon>Portunus</taxon>
    </lineage>
</organism>
<accession>A0A5B7ET48</accession>
<reference evidence="1 2" key="1">
    <citation type="submission" date="2019-05" db="EMBL/GenBank/DDBJ databases">
        <title>Another draft genome of Portunus trituberculatus and its Hox gene families provides insights of decapod evolution.</title>
        <authorList>
            <person name="Jeong J.-H."/>
            <person name="Song I."/>
            <person name="Kim S."/>
            <person name="Choi T."/>
            <person name="Kim D."/>
            <person name="Ryu S."/>
            <person name="Kim W."/>
        </authorList>
    </citation>
    <scope>NUCLEOTIDE SEQUENCE [LARGE SCALE GENOMIC DNA]</scope>
    <source>
        <tissue evidence="1">Muscle</tissue>
    </source>
</reference>
<protein>
    <submittedName>
        <fullName evidence="1">Uncharacterized protein</fullName>
    </submittedName>
</protein>